<gene>
    <name evidence="2" type="ORF">AAL_05079</name>
</gene>
<reference evidence="2 3" key="1">
    <citation type="journal article" date="2016" name="Genome Biol. Evol.">
        <title>Divergent and convergent evolution of fungal pathogenicity.</title>
        <authorList>
            <person name="Shang Y."/>
            <person name="Xiao G."/>
            <person name="Zheng P."/>
            <person name="Cen K."/>
            <person name="Zhan S."/>
            <person name="Wang C."/>
        </authorList>
    </citation>
    <scope>NUCLEOTIDE SEQUENCE [LARGE SCALE GENOMIC DNA]</scope>
    <source>
        <strain evidence="2 3">RCEF 2490</strain>
    </source>
</reference>
<sequence length="259" mass="29517">MLGELLQHSVDHPDQHLFQADVDALPLEHPDARLLQHALVIRALDLPLLEHPRMLLHVVWPDDLVHVPGGIRPEALDRHVPIARLPPGLGPLVRRPHKQLQVKVALQSRHGRRVQQEPVQYAHPQRPSPVTAAAATTGGPERVRGRQLLPDLVLERCDERVRHGTRPDGVLVFFRIERRLNATQRATERWGKSRQHKWLHPQHYNRAREEIWLLLGRNSCKGEESVYGKRGMLADIPQRICHGRHVNGLGAVPVQETIL</sequence>
<name>A0A168B8Y6_9HYPO</name>
<dbReference type="Proteomes" id="UP000078544">
    <property type="component" value="Unassembled WGS sequence"/>
</dbReference>
<evidence type="ECO:0000313" key="3">
    <source>
        <dbReference type="Proteomes" id="UP000078544"/>
    </source>
</evidence>
<keyword evidence="3" id="KW-1185">Reference proteome</keyword>
<comment type="caution">
    <text evidence="2">The sequence shown here is derived from an EMBL/GenBank/DDBJ whole genome shotgun (WGS) entry which is preliminary data.</text>
</comment>
<feature type="region of interest" description="Disordered" evidence="1">
    <location>
        <begin position="113"/>
        <end position="142"/>
    </location>
</feature>
<organism evidence="2 3">
    <name type="scientific">Moelleriella libera RCEF 2490</name>
    <dbReference type="NCBI Taxonomy" id="1081109"/>
    <lineage>
        <taxon>Eukaryota</taxon>
        <taxon>Fungi</taxon>
        <taxon>Dikarya</taxon>
        <taxon>Ascomycota</taxon>
        <taxon>Pezizomycotina</taxon>
        <taxon>Sordariomycetes</taxon>
        <taxon>Hypocreomycetidae</taxon>
        <taxon>Hypocreales</taxon>
        <taxon>Clavicipitaceae</taxon>
        <taxon>Moelleriella</taxon>
    </lineage>
</organism>
<protein>
    <submittedName>
        <fullName evidence="2">Uncharacterized protein</fullName>
    </submittedName>
</protein>
<dbReference type="EMBL" id="AZGY01000010">
    <property type="protein sequence ID" value="KZZ94968.1"/>
    <property type="molecule type" value="Genomic_DNA"/>
</dbReference>
<accession>A0A168B8Y6</accession>
<proteinExistence type="predicted"/>
<evidence type="ECO:0000256" key="1">
    <source>
        <dbReference type="SAM" id="MobiDB-lite"/>
    </source>
</evidence>
<dbReference type="AlphaFoldDB" id="A0A168B8Y6"/>
<evidence type="ECO:0000313" key="2">
    <source>
        <dbReference type="EMBL" id="KZZ94968.1"/>
    </source>
</evidence>